<dbReference type="HOGENOM" id="CLU_1283024_0_0_1"/>
<keyword evidence="4" id="KW-1185">Reference proteome</keyword>
<dbReference type="GO" id="GO:0043386">
    <property type="term" value="P:mycotoxin biosynthetic process"/>
    <property type="evidence" value="ECO:0007669"/>
    <property type="project" value="InterPro"/>
</dbReference>
<accession>A0A074Y2V8</accession>
<dbReference type="InterPro" id="IPR009992">
    <property type="entry name" value="Tri3/Sat12/Sat16/Mac1"/>
</dbReference>
<dbReference type="GO" id="GO:0016407">
    <property type="term" value="F:acetyltransferase activity"/>
    <property type="evidence" value="ECO:0007669"/>
    <property type="project" value="InterPro"/>
</dbReference>
<evidence type="ECO:0000313" key="4">
    <source>
        <dbReference type="Proteomes" id="UP000030641"/>
    </source>
</evidence>
<dbReference type="GeneID" id="25372225"/>
<keyword evidence="2" id="KW-0808">Transferase</keyword>
<evidence type="ECO:0000256" key="1">
    <source>
        <dbReference type="ARBA" id="ARBA00006439"/>
    </source>
</evidence>
<evidence type="ECO:0000313" key="3">
    <source>
        <dbReference type="EMBL" id="KEQ92050.1"/>
    </source>
</evidence>
<reference evidence="3 4" key="1">
    <citation type="journal article" date="2014" name="BMC Genomics">
        <title>Genome sequencing of four Aureobasidium pullulans varieties: biotechnological potential, stress tolerance, and description of new species.</title>
        <authorList>
            <person name="Gostin Ar C."/>
            <person name="Ohm R.A."/>
            <person name="Kogej T."/>
            <person name="Sonjak S."/>
            <person name="Turk M."/>
            <person name="Zajc J."/>
            <person name="Zalar P."/>
            <person name="Grube M."/>
            <person name="Sun H."/>
            <person name="Han J."/>
            <person name="Sharma A."/>
            <person name="Chiniquy J."/>
            <person name="Ngan C.Y."/>
            <person name="Lipzen A."/>
            <person name="Barry K."/>
            <person name="Grigoriev I.V."/>
            <person name="Gunde-Cimerman N."/>
        </authorList>
    </citation>
    <scope>NUCLEOTIDE SEQUENCE [LARGE SCALE GENOMIC DNA]</scope>
    <source>
        <strain evidence="3 4">EXF-2481</strain>
    </source>
</reference>
<dbReference type="Pfam" id="PF07428">
    <property type="entry name" value="Tri3"/>
    <property type="match status" value="1"/>
</dbReference>
<comment type="similarity">
    <text evidence="1">Belongs to the trichothecene O-acetyltransferase family.</text>
</comment>
<dbReference type="Proteomes" id="UP000030641">
    <property type="component" value="Unassembled WGS sequence"/>
</dbReference>
<dbReference type="AlphaFoldDB" id="A0A074Y2V8"/>
<dbReference type="RefSeq" id="XP_013340574.1">
    <property type="nucleotide sequence ID" value="XM_013485120.1"/>
</dbReference>
<dbReference type="Gene3D" id="3.30.559.30">
    <property type="entry name" value="Nonribosomal peptide synthetase, condensation domain"/>
    <property type="match status" value="1"/>
</dbReference>
<proteinExistence type="inferred from homology"/>
<organism evidence="3 4">
    <name type="scientific">Aureobasidium subglaciale (strain EXF-2481)</name>
    <name type="common">Aureobasidium pullulans var. subglaciale</name>
    <dbReference type="NCBI Taxonomy" id="1043005"/>
    <lineage>
        <taxon>Eukaryota</taxon>
        <taxon>Fungi</taxon>
        <taxon>Dikarya</taxon>
        <taxon>Ascomycota</taxon>
        <taxon>Pezizomycotina</taxon>
        <taxon>Dothideomycetes</taxon>
        <taxon>Dothideomycetidae</taxon>
        <taxon>Dothideales</taxon>
        <taxon>Saccotheciaceae</taxon>
        <taxon>Aureobasidium</taxon>
    </lineage>
</organism>
<sequence>MGQDYNDSLEEFVESMFRFGSSHYIQTGIEPGLPYTAVLKLTPSECHSIIQGIKANLGPGFTITHLAQTATLLTRLHTNPLAKEFRAERTVIMPLSVNGWKYFSPEFTKAQYGNCQVCAVIDFEHLEQDTVDYDDTAAVLQALETGMKVAKKAYEYWLDKSFILHLGLAKDKFLSGYFASNESRSDGKAVPILASDDSNELYTPQTVWIFAPDCR</sequence>
<dbReference type="OrthoDB" id="2548233at2759"/>
<protein>
    <submittedName>
        <fullName evidence="3">Uncharacterized protein</fullName>
    </submittedName>
</protein>
<name>A0A074Y2V8_AURSE</name>
<dbReference type="EMBL" id="KL584773">
    <property type="protein sequence ID" value="KEQ92050.1"/>
    <property type="molecule type" value="Genomic_DNA"/>
</dbReference>
<evidence type="ECO:0000256" key="2">
    <source>
        <dbReference type="ARBA" id="ARBA00022679"/>
    </source>
</evidence>
<gene>
    <name evidence="3" type="ORF">AUEXF2481DRAFT_91651</name>
</gene>
<dbReference type="InParanoid" id="A0A074Y2V8"/>